<feature type="transmembrane region" description="Helical" evidence="1">
    <location>
        <begin position="70"/>
        <end position="92"/>
    </location>
</feature>
<comment type="caution">
    <text evidence="2">The sequence shown here is derived from an EMBL/GenBank/DDBJ whole genome shotgun (WGS) entry which is preliminary data.</text>
</comment>
<accession>A0A2K3PP66</accession>
<evidence type="ECO:0000313" key="3">
    <source>
        <dbReference type="Proteomes" id="UP000236291"/>
    </source>
</evidence>
<protein>
    <recommendedName>
        <fullName evidence="4">Transmembrane protein</fullName>
    </recommendedName>
</protein>
<dbReference type="Proteomes" id="UP000236291">
    <property type="component" value="Unassembled WGS sequence"/>
</dbReference>
<sequence>MNYAVFDEEQVKMKMTMKMEIFFIKIIINFTNLIDEVPKPSYAVVCSAFTAASPPLYLNWGCKSFKRRIVIVTVVVFGGTVLLSSSFKSVFASHPWGCWYVTRFVLVADSFSVLSCTLVIICFTLDYANDGTNNSDIDTTTNDSADDEGVTYLEKDFQIFNQWSLLMISLLQVLKSYAAHTSNMTLTRRHRQ</sequence>
<reference evidence="2 3" key="2">
    <citation type="journal article" date="2017" name="Front. Plant Sci.">
        <title>Gene Classification and Mining of Molecular Markers Useful in Red Clover (Trifolium pratense) Breeding.</title>
        <authorList>
            <person name="Istvanek J."/>
            <person name="Dluhosova J."/>
            <person name="Dluhos P."/>
            <person name="Patkova L."/>
            <person name="Nedelnik J."/>
            <person name="Repkova J."/>
        </authorList>
    </citation>
    <scope>NUCLEOTIDE SEQUENCE [LARGE SCALE GENOMIC DNA]</scope>
    <source>
        <strain evidence="3">cv. Tatra</strain>
        <tissue evidence="2">Young leaves</tissue>
    </source>
</reference>
<name>A0A2K3PP66_TRIPR</name>
<evidence type="ECO:0000313" key="2">
    <source>
        <dbReference type="EMBL" id="PNY17082.1"/>
    </source>
</evidence>
<feature type="transmembrane region" description="Helical" evidence="1">
    <location>
        <begin position="40"/>
        <end position="58"/>
    </location>
</feature>
<dbReference type="AlphaFoldDB" id="A0A2K3PP66"/>
<reference evidence="2 3" key="1">
    <citation type="journal article" date="2014" name="Am. J. Bot.">
        <title>Genome assembly and annotation for red clover (Trifolium pratense; Fabaceae).</title>
        <authorList>
            <person name="Istvanek J."/>
            <person name="Jaros M."/>
            <person name="Krenek A."/>
            <person name="Repkova J."/>
        </authorList>
    </citation>
    <scope>NUCLEOTIDE SEQUENCE [LARGE SCALE GENOMIC DNA]</scope>
    <source>
        <strain evidence="3">cv. Tatra</strain>
        <tissue evidence="2">Young leaves</tissue>
    </source>
</reference>
<feature type="transmembrane region" description="Helical" evidence="1">
    <location>
        <begin position="17"/>
        <end position="34"/>
    </location>
</feature>
<gene>
    <name evidence="2" type="ORF">L195_g013817</name>
</gene>
<feature type="transmembrane region" description="Helical" evidence="1">
    <location>
        <begin position="104"/>
        <end position="125"/>
    </location>
</feature>
<evidence type="ECO:0008006" key="4">
    <source>
        <dbReference type="Google" id="ProtNLM"/>
    </source>
</evidence>
<evidence type="ECO:0000256" key="1">
    <source>
        <dbReference type="SAM" id="Phobius"/>
    </source>
</evidence>
<keyword evidence="1" id="KW-0472">Membrane</keyword>
<keyword evidence="1" id="KW-1133">Transmembrane helix</keyword>
<organism evidence="2 3">
    <name type="scientific">Trifolium pratense</name>
    <name type="common">Red clover</name>
    <dbReference type="NCBI Taxonomy" id="57577"/>
    <lineage>
        <taxon>Eukaryota</taxon>
        <taxon>Viridiplantae</taxon>
        <taxon>Streptophyta</taxon>
        <taxon>Embryophyta</taxon>
        <taxon>Tracheophyta</taxon>
        <taxon>Spermatophyta</taxon>
        <taxon>Magnoliopsida</taxon>
        <taxon>eudicotyledons</taxon>
        <taxon>Gunneridae</taxon>
        <taxon>Pentapetalae</taxon>
        <taxon>rosids</taxon>
        <taxon>fabids</taxon>
        <taxon>Fabales</taxon>
        <taxon>Fabaceae</taxon>
        <taxon>Papilionoideae</taxon>
        <taxon>50 kb inversion clade</taxon>
        <taxon>NPAAA clade</taxon>
        <taxon>Hologalegina</taxon>
        <taxon>IRL clade</taxon>
        <taxon>Trifolieae</taxon>
        <taxon>Trifolium</taxon>
    </lineage>
</organism>
<proteinExistence type="predicted"/>
<keyword evidence="1" id="KW-0812">Transmembrane</keyword>
<dbReference type="EMBL" id="ASHM01009061">
    <property type="protein sequence ID" value="PNY17082.1"/>
    <property type="molecule type" value="Genomic_DNA"/>
</dbReference>